<dbReference type="Pfam" id="PF00724">
    <property type="entry name" value="Oxidored_FMN"/>
    <property type="match status" value="1"/>
</dbReference>
<reference evidence="7 8" key="1">
    <citation type="submission" date="2020-08" db="EMBL/GenBank/DDBJ databases">
        <title>Genomic Encyclopedia of Type Strains, Phase IV (KMG-IV): sequencing the most valuable type-strain genomes for metagenomic binning, comparative biology and taxonomic classification.</title>
        <authorList>
            <person name="Goeker M."/>
        </authorList>
    </citation>
    <scope>NUCLEOTIDE SEQUENCE [LARGE SCALE GENOMIC DNA]</scope>
    <source>
        <strain evidence="7 8">DSM 2461</strain>
    </source>
</reference>
<protein>
    <submittedName>
        <fullName evidence="7">NADPH2 dehydrogenase</fullName>
        <ecNumber evidence="7">1.6.99.1</ecNumber>
    </submittedName>
</protein>
<dbReference type="PANTHER" id="PTHR43303:SF4">
    <property type="entry name" value="NADPH DEHYDROGENASE C23G7.10C-RELATED"/>
    <property type="match status" value="1"/>
</dbReference>
<comment type="caution">
    <text evidence="7">The sequence shown here is derived from an EMBL/GenBank/DDBJ whole genome shotgun (WGS) entry which is preliminary data.</text>
</comment>
<gene>
    <name evidence="7" type="ORF">HNR50_001051</name>
</gene>
<evidence type="ECO:0000256" key="3">
    <source>
        <dbReference type="ARBA" id="ARBA00022643"/>
    </source>
</evidence>
<name>A0A841R6C8_9SPIO</name>
<evidence type="ECO:0000256" key="2">
    <source>
        <dbReference type="ARBA" id="ARBA00022630"/>
    </source>
</evidence>
<keyword evidence="3" id="KW-0288">FMN</keyword>
<dbReference type="GO" id="GO:0003959">
    <property type="term" value="F:NADPH dehydrogenase activity"/>
    <property type="evidence" value="ECO:0007669"/>
    <property type="project" value="UniProtKB-EC"/>
</dbReference>
<dbReference type="CDD" id="cd02932">
    <property type="entry name" value="OYE_YqiM_FMN"/>
    <property type="match status" value="1"/>
</dbReference>
<proteinExistence type="predicted"/>
<evidence type="ECO:0000256" key="5">
    <source>
        <dbReference type="ARBA" id="ARBA00023002"/>
    </source>
</evidence>
<evidence type="ECO:0000313" key="7">
    <source>
        <dbReference type="EMBL" id="MBB6479393.1"/>
    </source>
</evidence>
<accession>A0A841R6C8</accession>
<dbReference type="GO" id="GO:0010181">
    <property type="term" value="F:FMN binding"/>
    <property type="evidence" value="ECO:0007669"/>
    <property type="project" value="InterPro"/>
</dbReference>
<keyword evidence="5 7" id="KW-0560">Oxidoreductase</keyword>
<evidence type="ECO:0000313" key="8">
    <source>
        <dbReference type="Proteomes" id="UP000587760"/>
    </source>
</evidence>
<dbReference type="Gene3D" id="3.20.20.70">
    <property type="entry name" value="Aldolase class I"/>
    <property type="match status" value="1"/>
</dbReference>
<keyword evidence="2" id="KW-0285">Flavoprotein</keyword>
<dbReference type="InterPro" id="IPR013785">
    <property type="entry name" value="Aldolase_TIM"/>
</dbReference>
<comment type="cofactor">
    <cofactor evidence="1">
        <name>FMN</name>
        <dbReference type="ChEBI" id="CHEBI:58210"/>
    </cofactor>
</comment>
<dbReference type="InterPro" id="IPR044152">
    <property type="entry name" value="YqjM-like"/>
</dbReference>
<sequence>MSELFKTFNLKNVSLRNRIVMPPMCMYSAGEDGLATEWHQFHYRTRAQGGAALIIQEATAVEPRGRISDRDLGIWNDDHIPALSAVVEGIKAEGAVPAIQLAHAGRKCTVLAEDIIAPSPLNFDESDKSYKTPREMNRNDIDEVVDSFRDAARRAGDAGYQVLEIHGAHGYLISEFLSPLTNRRTDDFGGSPEKRAELLRRVIRAVRTVWNKEKLLMVRVSGEDWKEGGNKAADIAAILNLVKEEGVDIIHVSTGGVDPDAVIPVGPAFQIPAAGTIREQTGLPVIGGGLVTDYERGEKILTDGDADLVFFGRELLRNPYFPLLSAKAKGIKTAYTPVQYERAL</sequence>
<evidence type="ECO:0000256" key="1">
    <source>
        <dbReference type="ARBA" id="ARBA00001917"/>
    </source>
</evidence>
<dbReference type="InterPro" id="IPR001155">
    <property type="entry name" value="OxRdtase_FMN_N"/>
</dbReference>
<dbReference type="SUPFAM" id="SSF51395">
    <property type="entry name" value="FMN-linked oxidoreductases"/>
    <property type="match status" value="1"/>
</dbReference>
<evidence type="ECO:0000259" key="6">
    <source>
        <dbReference type="Pfam" id="PF00724"/>
    </source>
</evidence>
<feature type="domain" description="NADH:flavin oxidoreductase/NADH oxidase N-terminal" evidence="6">
    <location>
        <begin position="3"/>
        <end position="322"/>
    </location>
</feature>
<dbReference type="RefSeq" id="WP_184744596.1">
    <property type="nucleotide sequence ID" value="NZ_JACHGJ010000002.1"/>
</dbReference>
<dbReference type="EMBL" id="JACHGJ010000002">
    <property type="protein sequence ID" value="MBB6479393.1"/>
    <property type="molecule type" value="Genomic_DNA"/>
</dbReference>
<dbReference type="AlphaFoldDB" id="A0A841R6C8"/>
<organism evidence="7 8">
    <name type="scientific">Spirochaeta isovalerica</name>
    <dbReference type="NCBI Taxonomy" id="150"/>
    <lineage>
        <taxon>Bacteria</taxon>
        <taxon>Pseudomonadati</taxon>
        <taxon>Spirochaetota</taxon>
        <taxon>Spirochaetia</taxon>
        <taxon>Spirochaetales</taxon>
        <taxon>Spirochaetaceae</taxon>
        <taxon>Spirochaeta</taxon>
    </lineage>
</organism>
<dbReference type="EC" id="1.6.99.1" evidence="7"/>
<evidence type="ECO:0000256" key="4">
    <source>
        <dbReference type="ARBA" id="ARBA00022857"/>
    </source>
</evidence>
<dbReference type="PANTHER" id="PTHR43303">
    <property type="entry name" value="NADPH DEHYDROGENASE C23G7.10C-RELATED"/>
    <property type="match status" value="1"/>
</dbReference>
<keyword evidence="4" id="KW-0521">NADP</keyword>
<dbReference type="Proteomes" id="UP000587760">
    <property type="component" value="Unassembled WGS sequence"/>
</dbReference>
<keyword evidence="8" id="KW-1185">Reference proteome</keyword>
<dbReference type="GO" id="GO:0050661">
    <property type="term" value="F:NADP binding"/>
    <property type="evidence" value="ECO:0007669"/>
    <property type="project" value="InterPro"/>
</dbReference>